<evidence type="ECO:0000256" key="12">
    <source>
        <dbReference type="SAM" id="MobiDB-lite"/>
    </source>
</evidence>
<dbReference type="InterPro" id="IPR017970">
    <property type="entry name" value="Homeobox_CS"/>
</dbReference>
<dbReference type="PROSITE" id="PS50071">
    <property type="entry name" value="HOMEOBOX_2"/>
    <property type="match status" value="1"/>
</dbReference>
<dbReference type="PANTHER" id="PTHR45659">
    <property type="entry name" value="HOMEOBOX PROTEIN HOX"/>
    <property type="match status" value="1"/>
</dbReference>
<feature type="DNA-binding region" description="Homeobox" evidence="10">
    <location>
        <begin position="12"/>
        <end position="71"/>
    </location>
</feature>
<comment type="similarity">
    <text evidence="3">Belongs to the Antp homeobox family.</text>
</comment>
<comment type="function">
    <text evidence="1">Sequence-specific transcription factor which is part of a developmental regulatory system that provides cells with specific positional identities on the anterior-posterior axis.</text>
</comment>
<dbReference type="CDD" id="cd00086">
    <property type="entry name" value="homeodomain"/>
    <property type="match status" value="1"/>
</dbReference>
<evidence type="ECO:0000256" key="9">
    <source>
        <dbReference type="ARBA" id="ARBA00023242"/>
    </source>
</evidence>
<dbReference type="FunFam" id="1.10.10.60:FF:000017">
    <property type="entry name" value="Homeobox protein antennapedia"/>
    <property type="match status" value="1"/>
</dbReference>
<evidence type="ECO:0000313" key="14">
    <source>
        <dbReference type="EMBL" id="AAP47018.1"/>
    </source>
</evidence>
<keyword evidence="7 10" id="KW-0371">Homeobox</keyword>
<dbReference type="InterPro" id="IPR009057">
    <property type="entry name" value="Homeodomain-like_sf"/>
</dbReference>
<evidence type="ECO:0000256" key="10">
    <source>
        <dbReference type="PROSITE-ProRule" id="PRU00108"/>
    </source>
</evidence>
<dbReference type="InterPro" id="IPR001827">
    <property type="entry name" value="Homeobox_Antennapedia_CS"/>
</dbReference>
<evidence type="ECO:0000256" key="4">
    <source>
        <dbReference type="ARBA" id="ARBA00022473"/>
    </source>
</evidence>
<keyword evidence="4" id="KW-0217">Developmental protein</keyword>
<dbReference type="InterPro" id="IPR050296">
    <property type="entry name" value="Antp_homeobox"/>
</dbReference>
<evidence type="ECO:0000256" key="7">
    <source>
        <dbReference type="ARBA" id="ARBA00023155"/>
    </source>
</evidence>
<evidence type="ECO:0000256" key="6">
    <source>
        <dbReference type="ARBA" id="ARBA00023125"/>
    </source>
</evidence>
<feature type="non-terminal residue" evidence="14">
    <location>
        <position position="1"/>
    </location>
</feature>
<evidence type="ECO:0000256" key="11">
    <source>
        <dbReference type="RuleBase" id="RU000682"/>
    </source>
</evidence>
<keyword evidence="9 10" id="KW-0539">Nucleus</keyword>
<keyword evidence="6 10" id="KW-0238">DNA-binding</keyword>
<dbReference type="SUPFAM" id="SSF46689">
    <property type="entry name" value="Homeodomain-like"/>
    <property type="match status" value="1"/>
</dbReference>
<evidence type="ECO:0000256" key="3">
    <source>
        <dbReference type="ARBA" id="ARBA00009107"/>
    </source>
</evidence>
<dbReference type="InterPro" id="IPR001356">
    <property type="entry name" value="HD"/>
</dbReference>
<dbReference type="GO" id="GO:0000981">
    <property type="term" value="F:DNA-binding transcription factor activity, RNA polymerase II-specific"/>
    <property type="evidence" value="ECO:0007669"/>
    <property type="project" value="InterPro"/>
</dbReference>
<reference evidence="14" key="1">
    <citation type="submission" date="2001-05" db="EMBL/GenBank/DDBJ databases">
        <title>Hox and ParaHox genes in the colonial ascidian Diplosoma listerianum.</title>
        <authorList>
            <person name="Goostrey A."/>
            <person name="Bishop J.D."/>
            <person name="Noble L.R."/>
        </authorList>
    </citation>
    <scope>NUCLEOTIDE SEQUENCE</scope>
</reference>
<organism evidence="14">
    <name type="scientific">Diplosoma listerianum</name>
    <dbReference type="NCBI Taxonomy" id="168635"/>
    <lineage>
        <taxon>Eukaryota</taxon>
        <taxon>Metazoa</taxon>
        <taxon>Chordata</taxon>
        <taxon>Tunicata</taxon>
        <taxon>Ascidiacea</taxon>
        <taxon>Aplousobranchia</taxon>
        <taxon>Didemnidae</taxon>
        <taxon>Diplosoma</taxon>
    </lineage>
</organism>
<dbReference type="PROSITE" id="PS00027">
    <property type="entry name" value="HOMEOBOX_1"/>
    <property type="match status" value="1"/>
</dbReference>
<gene>
    <name evidence="14" type="primary">Hox6/7</name>
</gene>
<name>Q7Z1M9_9ASCI</name>
<keyword evidence="5" id="KW-0805">Transcription regulation</keyword>
<comment type="subcellular location">
    <subcellularLocation>
        <location evidence="2 10 11">Nucleus</location>
    </subcellularLocation>
</comment>
<evidence type="ECO:0000256" key="8">
    <source>
        <dbReference type="ARBA" id="ARBA00023163"/>
    </source>
</evidence>
<dbReference type="GO" id="GO:0005634">
    <property type="term" value="C:nucleus"/>
    <property type="evidence" value="ECO:0007669"/>
    <property type="project" value="UniProtKB-SubCell"/>
</dbReference>
<dbReference type="PRINTS" id="PR00024">
    <property type="entry name" value="HOMEOBOX"/>
</dbReference>
<dbReference type="GO" id="GO:0000978">
    <property type="term" value="F:RNA polymerase II cis-regulatory region sequence-specific DNA binding"/>
    <property type="evidence" value="ECO:0007669"/>
    <property type="project" value="TreeGrafter"/>
</dbReference>
<feature type="region of interest" description="Disordered" evidence="12">
    <location>
        <begin position="102"/>
        <end position="126"/>
    </location>
</feature>
<dbReference type="PANTHER" id="PTHR45659:SF4">
    <property type="entry name" value="HOMEOBOX PROTEIN ABDOMINAL-A"/>
    <property type="match status" value="1"/>
</dbReference>
<feature type="non-terminal residue" evidence="14">
    <location>
        <position position="126"/>
    </location>
</feature>
<keyword evidence="8" id="KW-0804">Transcription</keyword>
<dbReference type="EMBL" id="AF375977">
    <property type="protein sequence ID" value="AAP47018.1"/>
    <property type="molecule type" value="Genomic_DNA"/>
</dbReference>
<proteinExistence type="inferred from homology"/>
<dbReference type="Pfam" id="PF00046">
    <property type="entry name" value="Homeodomain"/>
    <property type="match status" value="1"/>
</dbReference>
<accession>Q7Z1M9</accession>
<dbReference type="Gene3D" id="1.10.10.60">
    <property type="entry name" value="Homeodomain-like"/>
    <property type="match status" value="1"/>
</dbReference>
<evidence type="ECO:0000259" key="13">
    <source>
        <dbReference type="PROSITE" id="PS50071"/>
    </source>
</evidence>
<dbReference type="InterPro" id="IPR020479">
    <property type="entry name" value="HD_metazoa"/>
</dbReference>
<dbReference type="GO" id="GO:0009952">
    <property type="term" value="P:anterior/posterior pattern specification"/>
    <property type="evidence" value="ECO:0007669"/>
    <property type="project" value="TreeGrafter"/>
</dbReference>
<feature type="domain" description="Homeobox" evidence="13">
    <location>
        <begin position="10"/>
        <end position="70"/>
    </location>
</feature>
<evidence type="ECO:0000256" key="2">
    <source>
        <dbReference type="ARBA" id="ARBA00004123"/>
    </source>
</evidence>
<dbReference type="AlphaFoldDB" id="Q7Z1M9"/>
<dbReference type="SMART" id="SM00389">
    <property type="entry name" value="HOX"/>
    <property type="match status" value="1"/>
</dbReference>
<dbReference type="PROSITE" id="PS00032">
    <property type="entry name" value="ANTENNAPEDIA"/>
    <property type="match status" value="1"/>
</dbReference>
<sequence length="126" mass="15012">VYPWMRQHGSQRRRSRQTYSRYQTLELEKEFHYNRYLTRRRRIEIANALCLSERQIKIWFQNRRMKWKRENKDSSSNSPCIDFAAEEEKTRCDSACSESESVHLSTSDSEKSPALLKAKVVSDTSS</sequence>
<evidence type="ECO:0000256" key="5">
    <source>
        <dbReference type="ARBA" id="ARBA00023015"/>
    </source>
</evidence>
<protein>
    <submittedName>
        <fullName evidence="14">HOX6/7</fullName>
    </submittedName>
</protein>
<evidence type="ECO:0000256" key="1">
    <source>
        <dbReference type="ARBA" id="ARBA00003263"/>
    </source>
</evidence>